<evidence type="ECO:0000313" key="1">
    <source>
        <dbReference type="EMBL" id="AHJ97635.1"/>
    </source>
</evidence>
<keyword evidence="2" id="KW-1185">Reference proteome</keyword>
<proteinExistence type="predicted"/>
<dbReference type="STRING" id="1227739.Hsw_2040"/>
<name>W8F7C8_9BACT</name>
<accession>W8F7C8</accession>
<organism evidence="1 2">
    <name type="scientific">Hymenobacter swuensis DY53</name>
    <dbReference type="NCBI Taxonomy" id="1227739"/>
    <lineage>
        <taxon>Bacteria</taxon>
        <taxon>Pseudomonadati</taxon>
        <taxon>Bacteroidota</taxon>
        <taxon>Cytophagia</taxon>
        <taxon>Cytophagales</taxon>
        <taxon>Hymenobacteraceae</taxon>
        <taxon>Hymenobacter</taxon>
    </lineage>
</organism>
<reference evidence="1 2" key="1">
    <citation type="submission" date="2014-01" db="EMBL/GenBank/DDBJ databases">
        <title>Complete genome sequence of ionizing-radiation resistance bacterium Hymenobacter swuensis DY53.</title>
        <authorList>
            <person name="Jung J.-H."/>
            <person name="Jeong S.-W."/>
            <person name="Joe M.-H."/>
            <person name="Cho y.-j."/>
            <person name="Kim M.-K."/>
            <person name="Lim S.-Y."/>
        </authorList>
    </citation>
    <scope>NUCLEOTIDE SEQUENCE [LARGE SCALE GENOMIC DNA]</scope>
    <source>
        <strain evidence="1 2">DY53</strain>
    </source>
</reference>
<dbReference type="HOGENOM" id="CLU_1127870_0_0_10"/>
<dbReference type="KEGG" id="hsw:Hsw_2040"/>
<dbReference type="EMBL" id="CP007145">
    <property type="protein sequence ID" value="AHJ97635.1"/>
    <property type="molecule type" value="Genomic_DNA"/>
</dbReference>
<gene>
    <name evidence="1" type="ORF">Hsw_2040</name>
</gene>
<dbReference type="PATRIC" id="fig|1227739.3.peg.2254"/>
<dbReference type="Proteomes" id="UP000019423">
    <property type="component" value="Chromosome"/>
</dbReference>
<sequence>MFSNILSGLIGGLLVWLLQQTYLNYRENKKKKETIAERAKELEKQKTITLQNTDKVITGEAIWRLKPGSSVELMRHILGIPLKYSDNEQSIFDTFSDELVEASKKYYSYLYLFKNANIKICTQDNMTIDAITICAINEPVTVPTLNYALDEEIGTDNLAEAKVNQTLIDKCQKHEYISTRIDSSFALQLWIPNPIYLSYTYFGHAPDVSIEYAESKDPSLFLDKEIWGLCLSNNNDAFFIFDIETR</sequence>
<dbReference type="AlphaFoldDB" id="W8F7C8"/>
<evidence type="ECO:0000313" key="2">
    <source>
        <dbReference type="Proteomes" id="UP000019423"/>
    </source>
</evidence>
<protein>
    <submittedName>
        <fullName evidence="1">Uncharacterized protein</fullName>
    </submittedName>
</protein>